<protein>
    <submittedName>
        <fullName evidence="1">Uncharacterized protein</fullName>
    </submittedName>
</protein>
<accession>A0A402CP25</accession>
<dbReference type="Proteomes" id="UP000287394">
    <property type="component" value="Chromosome"/>
</dbReference>
<dbReference type="SUPFAM" id="SSF54001">
    <property type="entry name" value="Cysteine proteinases"/>
    <property type="match status" value="1"/>
</dbReference>
<dbReference type="RefSeq" id="WP_119319188.1">
    <property type="nucleotide sequence ID" value="NZ_AP025739.1"/>
</dbReference>
<dbReference type="InterPro" id="IPR021878">
    <property type="entry name" value="TgpA_N"/>
</dbReference>
<dbReference type="Pfam" id="PF01841">
    <property type="entry name" value="Transglut_core"/>
    <property type="match status" value="1"/>
</dbReference>
<dbReference type="InterPro" id="IPR002931">
    <property type="entry name" value="Transglutaminase-like"/>
</dbReference>
<gene>
    <name evidence="1" type="ORF">CCAX7_51950</name>
</gene>
<proteinExistence type="predicted"/>
<dbReference type="Gene3D" id="3.10.620.30">
    <property type="match status" value="1"/>
</dbReference>
<dbReference type="InterPro" id="IPR038765">
    <property type="entry name" value="Papain-like_cys_pep_sf"/>
</dbReference>
<keyword evidence="2" id="KW-1185">Reference proteome</keyword>
<dbReference type="PANTHER" id="PTHR42736:SF1">
    <property type="entry name" value="PROTEIN-GLUTAMINE GAMMA-GLUTAMYLTRANSFERASE"/>
    <property type="match status" value="1"/>
</dbReference>
<dbReference type="AlphaFoldDB" id="A0A402CP25"/>
<dbReference type="SMART" id="SM00460">
    <property type="entry name" value="TGc"/>
    <property type="match status" value="1"/>
</dbReference>
<sequence>MTTQIAPGAAAERPAPFRLPWAAEAAILVAYAALLVNDQRYALIAVFAVLLHLARYFPQRIPQGSWIVWVIRIAAYGLIGSGAGRNDQGNVSLFDPATVDAFGVICAVEIVIQAWREKPGGNPPGAITIALASLVLAAAATTYETAYIRWIAPAYIVFTVLSLRSYSRRPPSVKSTAPNWRVLWSRMLAILVGVGAGFGVYSIFVTYHDKINSLGDNLLSRQHAPERAALSSAPSLGDSFNNEGSPTRVLRITHLAGVAHLRGLVFDTYRHGSWTPTLEGRKFVPAGENNLKPNAKGVRAHVTCFAEGLHLLVAPLGVAGVGGPELTSIERSPEIGNPLKTDVGAPYYYDLILPANEENQGILCAPPTPDERARCLDVPSEIAPEVRALARKIAGGEPDDRAKVQAVTNYLISHYSYSLNVHIGKGDKVSEFLLHQKAAYCEYFGSAAVILLRCVGVPSRYATGYYAHEGEAGGETVVRQRDSHAWAESWINGVGWVTVDATPGGGRPDKLYPDTPTGTKIWETLADRISDLREWLAQFSPATLSGAAFGLLLLYVGARALLARRRRVKTQKSAGGYAPIDEELARLATRFSALLKRANAPCPPSRPWGEHLTRLAGLPKAEQPELDFDRANDFVRCYNLLRFRRDADPALRRETTDLMETLERGLTGSRR</sequence>
<dbReference type="InterPro" id="IPR052901">
    <property type="entry name" value="Bact_TGase-like"/>
</dbReference>
<evidence type="ECO:0000313" key="1">
    <source>
        <dbReference type="EMBL" id="BDI33144.1"/>
    </source>
</evidence>
<organism evidence="1 2">
    <name type="scientific">Capsulimonas corticalis</name>
    <dbReference type="NCBI Taxonomy" id="2219043"/>
    <lineage>
        <taxon>Bacteria</taxon>
        <taxon>Bacillati</taxon>
        <taxon>Armatimonadota</taxon>
        <taxon>Armatimonadia</taxon>
        <taxon>Capsulimonadales</taxon>
        <taxon>Capsulimonadaceae</taxon>
        <taxon>Capsulimonas</taxon>
    </lineage>
</organism>
<dbReference type="OrthoDB" id="9804872at2"/>
<dbReference type="Pfam" id="PF11992">
    <property type="entry name" value="TgpA_N"/>
    <property type="match status" value="1"/>
</dbReference>
<dbReference type="FunCoup" id="A0A402CP25">
    <property type="interactions" value="74"/>
</dbReference>
<dbReference type="KEGG" id="ccot:CCAX7_51950"/>
<name>A0A402CP25_9BACT</name>
<dbReference type="PANTHER" id="PTHR42736">
    <property type="entry name" value="PROTEIN-GLUTAMINE GAMMA-GLUTAMYLTRANSFERASE"/>
    <property type="match status" value="1"/>
</dbReference>
<reference evidence="1 2" key="1">
    <citation type="journal article" date="2019" name="Int. J. Syst. Evol. Microbiol.">
        <title>Capsulimonas corticalis gen. nov., sp. nov., an aerobic capsulated bacterium, of a novel bacterial order, Capsulimonadales ord. nov., of the class Armatimonadia of the phylum Armatimonadetes.</title>
        <authorList>
            <person name="Li J."/>
            <person name="Kudo C."/>
            <person name="Tonouchi A."/>
        </authorList>
    </citation>
    <scope>NUCLEOTIDE SEQUENCE [LARGE SCALE GENOMIC DNA]</scope>
    <source>
        <strain evidence="1 2">AX-7</strain>
    </source>
</reference>
<dbReference type="EMBL" id="AP025739">
    <property type="protein sequence ID" value="BDI33144.1"/>
    <property type="molecule type" value="Genomic_DNA"/>
</dbReference>
<evidence type="ECO:0000313" key="2">
    <source>
        <dbReference type="Proteomes" id="UP000287394"/>
    </source>
</evidence>